<accession>A0ABV7ZHW6</accession>
<name>A0ABV7ZHW6_9HELI</name>
<evidence type="ECO:0000313" key="1">
    <source>
        <dbReference type="EMBL" id="MFC3847626.1"/>
    </source>
</evidence>
<proteinExistence type="predicted"/>
<dbReference type="Proteomes" id="UP001595783">
    <property type="component" value="Unassembled WGS sequence"/>
</dbReference>
<keyword evidence="2" id="KW-1185">Reference proteome</keyword>
<dbReference type="RefSeq" id="WP_104752855.1">
    <property type="nucleotide sequence ID" value="NZ_FZMF01000056.1"/>
</dbReference>
<protein>
    <submittedName>
        <fullName evidence="1">Uncharacterized protein</fullName>
    </submittedName>
</protein>
<evidence type="ECO:0000313" key="2">
    <source>
        <dbReference type="Proteomes" id="UP001595783"/>
    </source>
</evidence>
<reference evidence="2" key="1">
    <citation type="journal article" date="2019" name="Int. J. Syst. Evol. Microbiol.">
        <title>The Global Catalogue of Microorganisms (GCM) 10K type strain sequencing project: providing services to taxonomists for standard genome sequencing and annotation.</title>
        <authorList>
            <consortium name="The Broad Institute Genomics Platform"/>
            <consortium name="The Broad Institute Genome Sequencing Center for Infectious Disease"/>
            <person name="Wu L."/>
            <person name="Ma J."/>
        </authorList>
    </citation>
    <scope>NUCLEOTIDE SEQUENCE [LARGE SCALE GENOMIC DNA]</scope>
    <source>
        <strain evidence="2">CCUG 53816</strain>
    </source>
</reference>
<gene>
    <name evidence="1" type="ORF">ACFOPX_03635</name>
</gene>
<sequence length="81" mass="9473">MKRTSLKTLCVHVHVTLWQDLEHHKQIGKLCRSIAQSPHFDKGDRAELGQLLLDVDMSYMRACEALETLHMYLVRKKDKRA</sequence>
<organism evidence="1 2">
    <name type="scientific">Helicobacter baculiformis</name>
    <dbReference type="NCBI Taxonomy" id="427351"/>
    <lineage>
        <taxon>Bacteria</taxon>
        <taxon>Pseudomonadati</taxon>
        <taxon>Campylobacterota</taxon>
        <taxon>Epsilonproteobacteria</taxon>
        <taxon>Campylobacterales</taxon>
        <taxon>Helicobacteraceae</taxon>
        <taxon>Helicobacter</taxon>
    </lineage>
</organism>
<dbReference type="EMBL" id="JBHRZO010000017">
    <property type="protein sequence ID" value="MFC3847626.1"/>
    <property type="molecule type" value="Genomic_DNA"/>
</dbReference>
<comment type="caution">
    <text evidence="1">The sequence shown here is derived from an EMBL/GenBank/DDBJ whole genome shotgun (WGS) entry which is preliminary data.</text>
</comment>